<keyword evidence="4 5" id="KW-0732">Signal</keyword>
<dbReference type="RefSeq" id="XP_009527549.1">
    <property type="nucleotide sequence ID" value="XM_009529254.1"/>
</dbReference>
<sequence length="161" mass="17880">MRFNCFAVLAVTSLLACAGSASTSSVTKTIEHDFPAAILSDANYNNGAPGAKRVLRAHEIPDKENEDRMLNWAKLNAWPFKDKSTSYVLGKFEFDPKVGEALDSSRLTTLAEYVDMFNKKHPKHKVSLFEKLRGKSRRGWKSSSLRFGGITAFPPTTFSSC</sequence>
<dbReference type="VEuPathDB" id="FungiDB:PHYSODRAFT_286084"/>
<accession>E0W5N2</accession>
<dbReference type="PROSITE" id="PS51257">
    <property type="entry name" value="PROKAR_LIPOPROTEIN"/>
    <property type="match status" value="1"/>
</dbReference>
<evidence type="ECO:0000256" key="4">
    <source>
        <dbReference type="ARBA" id="ARBA00022729"/>
    </source>
</evidence>
<evidence type="ECO:0000256" key="3">
    <source>
        <dbReference type="ARBA" id="ARBA00022525"/>
    </source>
</evidence>
<evidence type="ECO:0000256" key="5">
    <source>
        <dbReference type="RuleBase" id="RU367124"/>
    </source>
</evidence>
<evidence type="ECO:0000313" key="7">
    <source>
        <dbReference type="EMBL" id="AEK80907.1"/>
    </source>
</evidence>
<feature type="chain" id="PRO_5007652939" description="RxLR effector protein" evidence="5">
    <location>
        <begin position="24"/>
        <end position="161"/>
    </location>
</feature>
<dbReference type="KEGG" id="psoj:PHYSODRAFT_286084"/>
<dbReference type="SMR" id="E0W5N2"/>
<comment type="similarity">
    <text evidence="2 5">Belongs to the RxLR effector family.</text>
</comment>
<proteinExistence type="inferred from homology"/>
<feature type="signal peptide" evidence="5">
    <location>
        <begin position="1"/>
        <end position="23"/>
    </location>
</feature>
<evidence type="ECO:0000313" key="6">
    <source>
        <dbReference type="EMBL" id="AEK80906.1"/>
    </source>
</evidence>
<evidence type="ECO:0000313" key="8">
    <source>
        <dbReference type="EMBL" id="AEK80908.1"/>
    </source>
</evidence>
<organism evidence="7">
    <name type="scientific">Phytophthora sojae</name>
    <name type="common">Soybean stem and root rot agent</name>
    <name type="synonym">Phytophthora megasperma f. sp. glycines</name>
    <dbReference type="NCBI Taxonomy" id="67593"/>
    <lineage>
        <taxon>Eukaryota</taxon>
        <taxon>Sar</taxon>
        <taxon>Stramenopiles</taxon>
        <taxon>Oomycota</taxon>
        <taxon>Peronosporomycetes</taxon>
        <taxon>Peronosporales</taxon>
        <taxon>Peronosporaceae</taxon>
        <taxon>Phytophthora</taxon>
    </lineage>
</organism>
<dbReference type="EMBL" id="JN254094">
    <property type="protein sequence ID" value="AEK80907.1"/>
    <property type="molecule type" value="Genomic_DNA"/>
</dbReference>
<comment type="domain">
    <text evidence="5">The RxLR-dEER motif acts to carry the protein into the host cell cytoplasm through binding to cell surface phosphatidylinositol-3-phosphate.</text>
</comment>
<comment type="subcellular location">
    <subcellularLocation>
        <location evidence="1 5">Secreted</location>
    </subcellularLocation>
</comment>
<name>E0W5N2_PHYSO</name>
<reference evidence="7" key="1">
    <citation type="journal article" date="2011" name="Plant Cell">
        <title>Transcriptional programming and functional interactions within the Phytophthora sojae RXLR effector repertoire.</title>
        <authorList>
            <person name="Wang Q."/>
            <person name="Han C."/>
            <person name="Ferreira A.O."/>
            <person name="Yu X."/>
            <person name="Ye W."/>
            <person name="Tripathy S."/>
            <person name="Kale S.D."/>
            <person name="Gu B."/>
            <person name="Sheng Y."/>
            <person name="Sui Y."/>
            <person name="Wang X."/>
            <person name="Zhang Z."/>
            <person name="Cheng B."/>
            <person name="Dong S."/>
            <person name="Shan W."/>
            <person name="Zheng X."/>
            <person name="Dou D."/>
            <person name="Tyler B.M."/>
            <person name="Wang Y."/>
        </authorList>
    </citation>
    <scope>NUCLEOTIDE SEQUENCE</scope>
    <source>
        <strain evidence="6">P7064</strain>
        <strain evidence="7">P7074</strain>
        <strain evidence="8">P7076</strain>
    </source>
</reference>
<gene>
    <name evidence="7" type="primary">Avh</name>
</gene>
<keyword evidence="3 5" id="KW-0964">Secreted</keyword>
<dbReference type="EMBL" id="JN254093">
    <property type="protein sequence ID" value="AEK80906.1"/>
    <property type="molecule type" value="Genomic_DNA"/>
</dbReference>
<evidence type="ECO:0000256" key="2">
    <source>
        <dbReference type="ARBA" id="ARBA00010400"/>
    </source>
</evidence>
<comment type="function">
    <text evidence="5">Effector that suppresses plant defense responses during pathogen infection.</text>
</comment>
<dbReference type="InterPro" id="IPR031825">
    <property type="entry name" value="RXLR"/>
</dbReference>
<evidence type="ECO:0000256" key="1">
    <source>
        <dbReference type="ARBA" id="ARBA00004613"/>
    </source>
</evidence>
<dbReference type="EMBL" id="JN254095">
    <property type="protein sequence ID" value="AEK80908.1"/>
    <property type="molecule type" value="Genomic_DNA"/>
</dbReference>
<dbReference type="Pfam" id="PF16810">
    <property type="entry name" value="RXLR"/>
    <property type="match status" value="1"/>
</dbReference>
<dbReference type="AlphaFoldDB" id="E0W5N2"/>
<protein>
    <recommendedName>
        <fullName evidence="5">RxLR effector protein</fullName>
    </recommendedName>
</protein>